<comment type="caution">
    <text evidence="1">The sequence shown here is derived from an EMBL/GenBank/DDBJ whole genome shotgun (WGS) entry which is preliminary data.</text>
</comment>
<keyword evidence="2" id="KW-1185">Reference proteome</keyword>
<gene>
    <name evidence="1" type="ORF">SPARVUS_LOCUS3417227</name>
</gene>
<accession>A0ABN9BQR7</accession>
<dbReference type="EMBL" id="CATNWA010005372">
    <property type="protein sequence ID" value="CAI9549889.1"/>
    <property type="molecule type" value="Genomic_DNA"/>
</dbReference>
<proteinExistence type="predicted"/>
<reference evidence="1" key="1">
    <citation type="submission" date="2023-05" db="EMBL/GenBank/DDBJ databases">
        <authorList>
            <person name="Stuckert A."/>
        </authorList>
    </citation>
    <scope>NUCLEOTIDE SEQUENCE</scope>
</reference>
<protein>
    <submittedName>
        <fullName evidence="1">Uncharacterized protein</fullName>
    </submittedName>
</protein>
<evidence type="ECO:0000313" key="2">
    <source>
        <dbReference type="Proteomes" id="UP001162483"/>
    </source>
</evidence>
<evidence type="ECO:0000313" key="1">
    <source>
        <dbReference type="EMBL" id="CAI9549889.1"/>
    </source>
</evidence>
<name>A0ABN9BQR7_9NEOB</name>
<sequence length="55" mass="5797">MLCVAPAVPPVSVHQCQLSVLISASATFQCHISVPISATFQCLSVPHQCHISVPI</sequence>
<organism evidence="1 2">
    <name type="scientific">Staurois parvus</name>
    <dbReference type="NCBI Taxonomy" id="386267"/>
    <lineage>
        <taxon>Eukaryota</taxon>
        <taxon>Metazoa</taxon>
        <taxon>Chordata</taxon>
        <taxon>Craniata</taxon>
        <taxon>Vertebrata</taxon>
        <taxon>Euteleostomi</taxon>
        <taxon>Amphibia</taxon>
        <taxon>Batrachia</taxon>
        <taxon>Anura</taxon>
        <taxon>Neobatrachia</taxon>
        <taxon>Ranoidea</taxon>
        <taxon>Ranidae</taxon>
        <taxon>Staurois</taxon>
    </lineage>
</organism>
<dbReference type="Proteomes" id="UP001162483">
    <property type="component" value="Unassembled WGS sequence"/>
</dbReference>